<evidence type="ECO:0000313" key="18">
    <source>
        <dbReference type="EMBL" id="GAA0618559.1"/>
    </source>
</evidence>
<protein>
    <recommendedName>
        <fullName evidence="3 14">UDP-N-acetylmuramate--L-alanine ligase</fullName>
        <ecNumber evidence="3 14">6.3.2.8</ecNumber>
    </recommendedName>
    <alternativeName>
        <fullName evidence="14">UDP-N-acetylmuramoyl-L-alanine synthetase</fullName>
    </alternativeName>
</protein>
<comment type="catalytic activity">
    <reaction evidence="13 14">
        <text>UDP-N-acetyl-alpha-D-muramate + L-alanine + ATP = UDP-N-acetyl-alpha-D-muramoyl-L-alanine + ADP + phosphate + H(+)</text>
        <dbReference type="Rhea" id="RHEA:23372"/>
        <dbReference type="ChEBI" id="CHEBI:15378"/>
        <dbReference type="ChEBI" id="CHEBI:30616"/>
        <dbReference type="ChEBI" id="CHEBI:43474"/>
        <dbReference type="ChEBI" id="CHEBI:57972"/>
        <dbReference type="ChEBI" id="CHEBI:70757"/>
        <dbReference type="ChEBI" id="CHEBI:83898"/>
        <dbReference type="ChEBI" id="CHEBI:456216"/>
        <dbReference type="EC" id="6.3.2.8"/>
    </reaction>
</comment>
<dbReference type="RefSeq" id="WP_344604418.1">
    <property type="nucleotide sequence ID" value="NZ_BAAAHE010000015.1"/>
</dbReference>
<evidence type="ECO:0000256" key="1">
    <source>
        <dbReference type="ARBA" id="ARBA00004496"/>
    </source>
</evidence>
<dbReference type="InterPro" id="IPR000713">
    <property type="entry name" value="Mur_ligase_N"/>
</dbReference>
<evidence type="ECO:0000256" key="5">
    <source>
        <dbReference type="ARBA" id="ARBA00022598"/>
    </source>
</evidence>
<keyword evidence="4 14" id="KW-0963">Cytoplasm</keyword>
<dbReference type="Gene3D" id="3.40.50.720">
    <property type="entry name" value="NAD(P)-binding Rossmann-like Domain"/>
    <property type="match status" value="1"/>
</dbReference>
<accession>A0ABN1GSU4</accession>
<keyword evidence="7 14" id="KW-0547">Nucleotide-binding</keyword>
<evidence type="ECO:0000256" key="12">
    <source>
        <dbReference type="ARBA" id="ARBA00023316"/>
    </source>
</evidence>
<keyword evidence="9 14" id="KW-0133">Cell shape</keyword>
<comment type="similarity">
    <text evidence="14">Belongs to the MurCDEF family.</text>
</comment>
<dbReference type="Pfam" id="PF02875">
    <property type="entry name" value="Mur_ligase_C"/>
    <property type="match status" value="1"/>
</dbReference>
<keyword evidence="8 14" id="KW-0067">ATP-binding</keyword>
<dbReference type="EMBL" id="BAAAHE010000015">
    <property type="protein sequence ID" value="GAA0618559.1"/>
    <property type="molecule type" value="Genomic_DNA"/>
</dbReference>
<evidence type="ECO:0000259" key="16">
    <source>
        <dbReference type="Pfam" id="PF02875"/>
    </source>
</evidence>
<evidence type="ECO:0000256" key="3">
    <source>
        <dbReference type="ARBA" id="ARBA00012211"/>
    </source>
</evidence>
<proteinExistence type="inferred from homology"/>
<comment type="function">
    <text evidence="14">Cell wall formation.</text>
</comment>
<evidence type="ECO:0000256" key="11">
    <source>
        <dbReference type="ARBA" id="ARBA00023306"/>
    </source>
</evidence>
<evidence type="ECO:0000256" key="2">
    <source>
        <dbReference type="ARBA" id="ARBA00004752"/>
    </source>
</evidence>
<gene>
    <name evidence="14 18" type="primary">murC</name>
    <name evidence="18" type="ORF">GCM10009547_21140</name>
</gene>
<dbReference type="InterPro" id="IPR036565">
    <property type="entry name" value="Mur-like_cat_sf"/>
</dbReference>
<dbReference type="InterPro" id="IPR013221">
    <property type="entry name" value="Mur_ligase_cen"/>
</dbReference>
<feature type="domain" description="Mur ligase N-terminal catalytic" evidence="15">
    <location>
        <begin position="16"/>
        <end position="114"/>
    </location>
</feature>
<keyword evidence="12 14" id="KW-0961">Cell wall biogenesis/degradation</keyword>
<organism evidence="18 19">
    <name type="scientific">Sporichthya brevicatena</name>
    <dbReference type="NCBI Taxonomy" id="171442"/>
    <lineage>
        <taxon>Bacteria</taxon>
        <taxon>Bacillati</taxon>
        <taxon>Actinomycetota</taxon>
        <taxon>Actinomycetes</taxon>
        <taxon>Sporichthyales</taxon>
        <taxon>Sporichthyaceae</taxon>
        <taxon>Sporichthya</taxon>
    </lineage>
</organism>
<dbReference type="InterPro" id="IPR004101">
    <property type="entry name" value="Mur_ligase_C"/>
</dbReference>
<comment type="subcellular location">
    <subcellularLocation>
        <location evidence="1 14">Cytoplasm</location>
    </subcellularLocation>
</comment>
<comment type="pathway">
    <text evidence="2 14">Cell wall biogenesis; peptidoglycan biosynthesis.</text>
</comment>
<evidence type="ECO:0000256" key="9">
    <source>
        <dbReference type="ARBA" id="ARBA00022960"/>
    </source>
</evidence>
<dbReference type="InterPro" id="IPR036615">
    <property type="entry name" value="Mur_ligase_C_dom_sf"/>
</dbReference>
<evidence type="ECO:0000256" key="10">
    <source>
        <dbReference type="ARBA" id="ARBA00022984"/>
    </source>
</evidence>
<feature type="binding site" evidence="14">
    <location>
        <begin position="121"/>
        <end position="127"/>
    </location>
    <ligand>
        <name>ATP</name>
        <dbReference type="ChEBI" id="CHEBI:30616"/>
    </ligand>
</feature>
<dbReference type="HAMAP" id="MF_00046">
    <property type="entry name" value="MurC"/>
    <property type="match status" value="1"/>
</dbReference>
<evidence type="ECO:0000256" key="7">
    <source>
        <dbReference type="ARBA" id="ARBA00022741"/>
    </source>
</evidence>
<evidence type="ECO:0000256" key="8">
    <source>
        <dbReference type="ARBA" id="ARBA00022840"/>
    </source>
</evidence>
<dbReference type="GO" id="GO:0016874">
    <property type="term" value="F:ligase activity"/>
    <property type="evidence" value="ECO:0007669"/>
    <property type="project" value="UniProtKB-KW"/>
</dbReference>
<dbReference type="PANTHER" id="PTHR43445:SF3">
    <property type="entry name" value="UDP-N-ACETYLMURAMATE--L-ALANINE LIGASE"/>
    <property type="match status" value="1"/>
</dbReference>
<keyword evidence="10 14" id="KW-0573">Peptidoglycan synthesis</keyword>
<comment type="caution">
    <text evidence="18">The sequence shown here is derived from an EMBL/GenBank/DDBJ whole genome shotgun (WGS) entry which is preliminary data.</text>
</comment>
<dbReference type="Pfam" id="PF01225">
    <property type="entry name" value="Mur_ligase"/>
    <property type="match status" value="1"/>
</dbReference>
<evidence type="ECO:0000256" key="14">
    <source>
        <dbReference type="HAMAP-Rule" id="MF_00046"/>
    </source>
</evidence>
<keyword evidence="6 14" id="KW-0132">Cell division</keyword>
<dbReference type="SUPFAM" id="SSF53244">
    <property type="entry name" value="MurD-like peptide ligases, peptide-binding domain"/>
    <property type="match status" value="1"/>
</dbReference>
<dbReference type="InterPro" id="IPR005758">
    <property type="entry name" value="UDP-N-AcMur_Ala_ligase_MurC"/>
</dbReference>
<keyword evidence="11 14" id="KW-0131">Cell cycle</keyword>
<evidence type="ECO:0000256" key="4">
    <source>
        <dbReference type="ARBA" id="ARBA00022490"/>
    </source>
</evidence>
<dbReference type="Pfam" id="PF08245">
    <property type="entry name" value="Mur_ligase_M"/>
    <property type="match status" value="1"/>
</dbReference>
<feature type="domain" description="Mur ligase C-terminal" evidence="16">
    <location>
        <begin position="324"/>
        <end position="454"/>
    </location>
</feature>
<evidence type="ECO:0000256" key="6">
    <source>
        <dbReference type="ARBA" id="ARBA00022618"/>
    </source>
</evidence>
<name>A0ABN1GSU4_9ACTN</name>
<dbReference type="SUPFAM" id="SSF53623">
    <property type="entry name" value="MurD-like peptide ligases, catalytic domain"/>
    <property type="match status" value="1"/>
</dbReference>
<keyword evidence="19" id="KW-1185">Reference proteome</keyword>
<dbReference type="Proteomes" id="UP001500957">
    <property type="component" value="Unassembled WGS sequence"/>
</dbReference>
<evidence type="ECO:0000259" key="15">
    <source>
        <dbReference type="Pfam" id="PF01225"/>
    </source>
</evidence>
<dbReference type="SUPFAM" id="SSF51984">
    <property type="entry name" value="MurCD N-terminal domain"/>
    <property type="match status" value="1"/>
</dbReference>
<dbReference type="Gene3D" id="3.90.190.20">
    <property type="entry name" value="Mur ligase, C-terminal domain"/>
    <property type="match status" value="1"/>
</dbReference>
<dbReference type="EC" id="6.3.2.8" evidence="3 14"/>
<evidence type="ECO:0000256" key="13">
    <source>
        <dbReference type="ARBA" id="ARBA00047833"/>
    </source>
</evidence>
<feature type="domain" description="Mur ligase central" evidence="17">
    <location>
        <begin position="119"/>
        <end position="301"/>
    </location>
</feature>
<dbReference type="InterPro" id="IPR050061">
    <property type="entry name" value="MurCDEF_pg_biosynth"/>
</dbReference>
<evidence type="ECO:0000259" key="17">
    <source>
        <dbReference type="Pfam" id="PF08245"/>
    </source>
</evidence>
<dbReference type="Gene3D" id="3.40.1190.10">
    <property type="entry name" value="Mur-like, catalytic domain"/>
    <property type="match status" value="1"/>
</dbReference>
<reference evidence="18 19" key="1">
    <citation type="journal article" date="2019" name="Int. J. Syst. Evol. Microbiol.">
        <title>The Global Catalogue of Microorganisms (GCM) 10K type strain sequencing project: providing services to taxonomists for standard genome sequencing and annotation.</title>
        <authorList>
            <consortium name="The Broad Institute Genomics Platform"/>
            <consortium name="The Broad Institute Genome Sequencing Center for Infectious Disease"/>
            <person name="Wu L."/>
            <person name="Ma J."/>
        </authorList>
    </citation>
    <scope>NUCLEOTIDE SEQUENCE [LARGE SCALE GENOMIC DNA]</scope>
    <source>
        <strain evidence="18 19">JCM 10671</strain>
    </source>
</reference>
<dbReference type="PANTHER" id="PTHR43445">
    <property type="entry name" value="UDP-N-ACETYLMURAMATE--L-ALANINE LIGASE-RELATED"/>
    <property type="match status" value="1"/>
</dbReference>
<evidence type="ECO:0000313" key="19">
    <source>
        <dbReference type="Proteomes" id="UP001500957"/>
    </source>
</evidence>
<sequence>MIDIPDRIPAAEELGKVHFVGIGGAGMSGIARILLARGVSVSGSDAKDSTALAALRALGATVYVGHGAEQIGAADTVVVSTAIRESNPELAAARAAGKLVLPRAAALASVMSGRRAVAVAGTHGKTTTTSMLTVALQHCGADPSFAIGGSLNESGANAHDGSGDVFVAEADESDGSFLLYRPDAAIVTNVEADHLDHYGTAEAVEDAFVKFSGRIAPDGFLVVCADDPGSRALGLAAAANGVDVRTYGLAEDADVRLEGLTVTSGGGYAFDSVAKGRRLGAIELQVPGAHNALNAAAALSVGIGLGYSAADLREGLSGFTGTRRRFELKGTRAGVRVYDDYAHHPTELEAVLKAAREVALGGRLVVAFQPHRYSRTAAFTKEFGTALGLADSVVVMDVYAAGEDPIPGVSGAAVAAAVPLPAGDVVFEASWTQVAARLAERAGVGDLVLTLGAGDVTMIGPEVLELLGPA</sequence>
<keyword evidence="5 14" id="KW-0436">Ligase</keyword>
<dbReference type="NCBIfam" id="TIGR01082">
    <property type="entry name" value="murC"/>
    <property type="match status" value="1"/>
</dbReference>